<dbReference type="PANTHER" id="PTHR33198">
    <property type="entry name" value="ANK_REP_REGION DOMAIN-CONTAINING PROTEIN-RELATED"/>
    <property type="match status" value="1"/>
</dbReference>
<dbReference type="AlphaFoldDB" id="A0A922CKE1"/>
<dbReference type="PANTHER" id="PTHR33198:SF19">
    <property type="entry name" value="CCHC-TYPE DOMAIN-CONTAINING PROTEIN"/>
    <property type="match status" value="1"/>
</dbReference>
<protein>
    <recommendedName>
        <fullName evidence="3">Retrotransposon gag domain-containing protein</fullName>
    </recommendedName>
</protein>
<accession>A0A922CKE1</accession>
<dbReference type="Proteomes" id="UP000791440">
    <property type="component" value="Unassembled WGS sequence"/>
</dbReference>
<reference evidence="1" key="2">
    <citation type="submission" date="2020-12" db="EMBL/GenBank/DDBJ databases">
        <authorList>
            <person name="Kanost M."/>
        </authorList>
    </citation>
    <scope>NUCLEOTIDE SEQUENCE</scope>
</reference>
<evidence type="ECO:0008006" key="3">
    <source>
        <dbReference type="Google" id="ProtNLM"/>
    </source>
</evidence>
<reference evidence="1" key="1">
    <citation type="journal article" date="2016" name="Insect Biochem. Mol. Biol.">
        <title>Multifaceted biological insights from a draft genome sequence of the tobacco hornworm moth, Manduca sexta.</title>
        <authorList>
            <person name="Kanost M.R."/>
            <person name="Arrese E.L."/>
            <person name="Cao X."/>
            <person name="Chen Y.R."/>
            <person name="Chellapilla S."/>
            <person name="Goldsmith M.R."/>
            <person name="Grosse-Wilde E."/>
            <person name="Heckel D.G."/>
            <person name="Herndon N."/>
            <person name="Jiang H."/>
            <person name="Papanicolaou A."/>
            <person name="Qu J."/>
            <person name="Soulages J.L."/>
            <person name="Vogel H."/>
            <person name="Walters J."/>
            <person name="Waterhouse R.M."/>
            <person name="Ahn S.J."/>
            <person name="Almeida F.C."/>
            <person name="An C."/>
            <person name="Aqrawi P."/>
            <person name="Bretschneider A."/>
            <person name="Bryant W.B."/>
            <person name="Bucks S."/>
            <person name="Chao H."/>
            <person name="Chevignon G."/>
            <person name="Christen J.M."/>
            <person name="Clarke D.F."/>
            <person name="Dittmer N.T."/>
            <person name="Ferguson L.C.F."/>
            <person name="Garavelou S."/>
            <person name="Gordon K.H.J."/>
            <person name="Gunaratna R.T."/>
            <person name="Han Y."/>
            <person name="Hauser F."/>
            <person name="He Y."/>
            <person name="Heidel-Fischer H."/>
            <person name="Hirsh A."/>
            <person name="Hu Y."/>
            <person name="Jiang H."/>
            <person name="Kalra D."/>
            <person name="Klinner C."/>
            <person name="Konig C."/>
            <person name="Kovar C."/>
            <person name="Kroll A.R."/>
            <person name="Kuwar S.S."/>
            <person name="Lee S.L."/>
            <person name="Lehman R."/>
            <person name="Li K."/>
            <person name="Li Z."/>
            <person name="Liang H."/>
            <person name="Lovelace S."/>
            <person name="Lu Z."/>
            <person name="Mansfield J.H."/>
            <person name="McCulloch K.J."/>
            <person name="Mathew T."/>
            <person name="Morton B."/>
            <person name="Muzny D.M."/>
            <person name="Neunemann D."/>
            <person name="Ongeri F."/>
            <person name="Pauchet Y."/>
            <person name="Pu L.L."/>
            <person name="Pyrousis I."/>
            <person name="Rao X.J."/>
            <person name="Redding A."/>
            <person name="Roesel C."/>
            <person name="Sanchez-Gracia A."/>
            <person name="Schaack S."/>
            <person name="Shukla A."/>
            <person name="Tetreau G."/>
            <person name="Wang Y."/>
            <person name="Xiong G.H."/>
            <person name="Traut W."/>
            <person name="Walsh T.K."/>
            <person name="Worley K.C."/>
            <person name="Wu D."/>
            <person name="Wu W."/>
            <person name="Wu Y.Q."/>
            <person name="Zhang X."/>
            <person name="Zou Z."/>
            <person name="Zucker H."/>
            <person name="Briscoe A.D."/>
            <person name="Burmester T."/>
            <person name="Clem R.J."/>
            <person name="Feyereisen R."/>
            <person name="Grimmelikhuijzen C.J.P."/>
            <person name="Hamodrakas S.J."/>
            <person name="Hansson B.S."/>
            <person name="Huguet E."/>
            <person name="Jermiin L.S."/>
            <person name="Lan Q."/>
            <person name="Lehman H.K."/>
            <person name="Lorenzen M."/>
            <person name="Merzendorfer H."/>
            <person name="Michalopoulos I."/>
            <person name="Morton D.B."/>
            <person name="Muthukrishnan S."/>
            <person name="Oakeshott J.G."/>
            <person name="Palmer W."/>
            <person name="Park Y."/>
            <person name="Passarelli A.L."/>
            <person name="Rozas J."/>
            <person name="Schwartz L.M."/>
            <person name="Smith W."/>
            <person name="Southgate A."/>
            <person name="Vilcinskas A."/>
            <person name="Vogt R."/>
            <person name="Wang P."/>
            <person name="Werren J."/>
            <person name="Yu X.Q."/>
            <person name="Zhou J.J."/>
            <person name="Brown S.J."/>
            <person name="Scherer S.E."/>
            <person name="Richards S."/>
            <person name="Blissard G.W."/>
        </authorList>
    </citation>
    <scope>NUCLEOTIDE SEQUENCE</scope>
</reference>
<evidence type="ECO:0000313" key="1">
    <source>
        <dbReference type="EMBL" id="KAG6449331.1"/>
    </source>
</evidence>
<sequence>MHLKANQQDEEMKLPSGTILMDEETYQLWLTLKNSARPSTQQIERTARLLQNYLRPKPSMANRYIFRKRKQLHGESIADYLAELERLARRCNFIALEDQLCDQFVYGIKNESTRQCLLAEQNLNYTKAVSMAIALEAEELSDGDDEPPM</sequence>
<proteinExistence type="predicted"/>
<comment type="caution">
    <text evidence="1">The sequence shown here is derived from an EMBL/GenBank/DDBJ whole genome shotgun (WGS) entry which is preliminary data.</text>
</comment>
<name>A0A922CKE1_MANSE</name>
<evidence type="ECO:0000313" key="2">
    <source>
        <dbReference type="Proteomes" id="UP000791440"/>
    </source>
</evidence>
<keyword evidence="2" id="KW-1185">Reference proteome</keyword>
<gene>
    <name evidence="1" type="ORF">O3G_MSEX005994</name>
</gene>
<dbReference type="EMBL" id="JH668372">
    <property type="protein sequence ID" value="KAG6449331.1"/>
    <property type="molecule type" value="Genomic_DNA"/>
</dbReference>
<organism evidence="1 2">
    <name type="scientific">Manduca sexta</name>
    <name type="common">Tobacco hawkmoth</name>
    <name type="synonym">Tobacco hornworm</name>
    <dbReference type="NCBI Taxonomy" id="7130"/>
    <lineage>
        <taxon>Eukaryota</taxon>
        <taxon>Metazoa</taxon>
        <taxon>Ecdysozoa</taxon>
        <taxon>Arthropoda</taxon>
        <taxon>Hexapoda</taxon>
        <taxon>Insecta</taxon>
        <taxon>Pterygota</taxon>
        <taxon>Neoptera</taxon>
        <taxon>Endopterygota</taxon>
        <taxon>Lepidoptera</taxon>
        <taxon>Glossata</taxon>
        <taxon>Ditrysia</taxon>
        <taxon>Bombycoidea</taxon>
        <taxon>Sphingidae</taxon>
        <taxon>Sphinginae</taxon>
        <taxon>Sphingini</taxon>
        <taxon>Manduca</taxon>
    </lineage>
</organism>